<feature type="domain" description="Peptidase M28" evidence="7">
    <location>
        <begin position="280"/>
        <end position="498"/>
    </location>
</feature>
<dbReference type="InterPro" id="IPR045175">
    <property type="entry name" value="M28_fam"/>
</dbReference>
<dbReference type="CDD" id="cd05660">
    <property type="entry name" value="M28_like_PA"/>
    <property type="match status" value="1"/>
</dbReference>
<proteinExistence type="predicted"/>
<dbReference type="InterPro" id="IPR046450">
    <property type="entry name" value="PA_dom_sf"/>
</dbReference>
<protein>
    <submittedName>
        <fullName evidence="8">Peptidase M28</fullName>
    </submittedName>
</protein>
<dbReference type="GO" id="GO:0006508">
    <property type="term" value="P:proteolysis"/>
    <property type="evidence" value="ECO:0007669"/>
    <property type="project" value="UniProtKB-KW"/>
</dbReference>
<dbReference type="Pfam" id="PF04389">
    <property type="entry name" value="Peptidase_M28"/>
    <property type="match status" value="1"/>
</dbReference>
<dbReference type="Gene3D" id="3.40.630.10">
    <property type="entry name" value="Zn peptidases"/>
    <property type="match status" value="2"/>
</dbReference>
<reference evidence="8 9" key="1">
    <citation type="journal article" date="2014" name="Proc. Natl. Acad. Sci. U.S.A.">
        <title>Functional type 2 photosynthetic reaction centers found in the rare bacterial phylum Gemmatimonadetes.</title>
        <authorList>
            <person name="Zeng Y."/>
            <person name="Feng F."/>
            <person name="Medova H."/>
            <person name="Dean J."/>
            <person name="Koblizek M."/>
        </authorList>
    </citation>
    <scope>NUCLEOTIDE SEQUENCE [LARGE SCALE GENOMIC DNA]</scope>
    <source>
        <strain evidence="8 9">AP64</strain>
    </source>
</reference>
<dbReference type="KEGG" id="gph:GEMMAAP_11495"/>
<sequence length="531" mass="57922">MNTDPVPAEALAAIDTATLMQHVRVLAADSLLGRQPGTVGEERTAAYLEGQFKALGLAPGNPDGSYVQKVPLVGITVTNAPTLTFAKDGVTRSLAWRNDYVAWTKHVAPSASLDTSELVFVGYGTEAPEFQWDDFKGMDLSGKTLVMLVNDPPLADTSRFGGARMTYYGRWTYKYEQGMKHKAAGVLLIHETGPAGYPFTVVQGKTAEQFDLVAPDKNLSRAAVEGWITTEQAKALFTMAGQNFDALKAKAMTPEFEPVQLGVTASVTLKNALREVDSRNLVAKIDGSDPALRDEYVVYTAHWDHFGIGEKVKGDSIYNGAADNATGTAGLLTLAKAYMAMPTRPKRSVLFLAVTAEEQGLLGAAYYAMVPLYPLKKTVANINMDMLSLWGPTSDLTVIGLGNSELDDYAQAIAAQQKRTLRPDAEPEKGFYYRSDHFNFAKQGVPAFYAEPGIDVIGKPAGYGRSKRDEYTANDYHAPQDEIKPDWDLTGAVQDLQLFLSLGYRVGNASRFPEWRVGNEFRAARDAMLKP</sequence>
<keyword evidence="5" id="KW-0378">Hydrolase</keyword>
<dbReference type="SUPFAM" id="SSF52025">
    <property type="entry name" value="PA domain"/>
    <property type="match status" value="1"/>
</dbReference>
<evidence type="ECO:0000256" key="6">
    <source>
        <dbReference type="ARBA" id="ARBA00022833"/>
    </source>
</evidence>
<evidence type="ECO:0000256" key="5">
    <source>
        <dbReference type="ARBA" id="ARBA00022801"/>
    </source>
</evidence>
<dbReference type="eggNOG" id="COG2234">
    <property type="taxonomic scope" value="Bacteria"/>
</dbReference>
<dbReference type="SUPFAM" id="SSF53187">
    <property type="entry name" value="Zn-dependent exopeptidases"/>
    <property type="match status" value="1"/>
</dbReference>
<evidence type="ECO:0000313" key="8">
    <source>
        <dbReference type="EMBL" id="AMW06784.1"/>
    </source>
</evidence>
<dbReference type="GO" id="GO:0046872">
    <property type="term" value="F:metal ion binding"/>
    <property type="evidence" value="ECO:0007669"/>
    <property type="project" value="UniProtKB-KW"/>
</dbReference>
<keyword evidence="1" id="KW-0031">Aminopeptidase</keyword>
<evidence type="ECO:0000256" key="4">
    <source>
        <dbReference type="ARBA" id="ARBA00022729"/>
    </source>
</evidence>
<gene>
    <name evidence="8" type="ORF">GEMMAAP_11495</name>
</gene>
<evidence type="ECO:0000256" key="3">
    <source>
        <dbReference type="ARBA" id="ARBA00022723"/>
    </source>
</evidence>
<evidence type="ECO:0000313" key="9">
    <source>
        <dbReference type="Proteomes" id="UP000076404"/>
    </source>
</evidence>
<dbReference type="PANTHER" id="PTHR12147">
    <property type="entry name" value="METALLOPEPTIDASE M28 FAMILY MEMBER"/>
    <property type="match status" value="1"/>
</dbReference>
<accession>A0A143BQK8</accession>
<dbReference type="GO" id="GO:0004177">
    <property type="term" value="F:aminopeptidase activity"/>
    <property type="evidence" value="ECO:0007669"/>
    <property type="project" value="UniProtKB-KW"/>
</dbReference>
<evidence type="ECO:0000256" key="1">
    <source>
        <dbReference type="ARBA" id="ARBA00022438"/>
    </source>
</evidence>
<dbReference type="GO" id="GO:0008235">
    <property type="term" value="F:metalloexopeptidase activity"/>
    <property type="evidence" value="ECO:0007669"/>
    <property type="project" value="InterPro"/>
</dbReference>
<keyword evidence="4" id="KW-0732">Signal</keyword>
<dbReference type="STRING" id="1379270.GEMMAAP_11495"/>
<dbReference type="InterPro" id="IPR007484">
    <property type="entry name" value="Peptidase_M28"/>
</dbReference>
<dbReference type="PANTHER" id="PTHR12147:SF56">
    <property type="entry name" value="AMINOPEPTIDASE YDR415C-RELATED"/>
    <property type="match status" value="1"/>
</dbReference>
<name>A0A143BQK8_9BACT</name>
<dbReference type="AlphaFoldDB" id="A0A143BQK8"/>
<keyword evidence="2" id="KW-0645">Protease</keyword>
<dbReference type="EMBL" id="CP011454">
    <property type="protein sequence ID" value="AMW06784.1"/>
    <property type="molecule type" value="Genomic_DNA"/>
</dbReference>
<organism evidence="8 9">
    <name type="scientific">Gemmatimonas phototrophica</name>
    <dbReference type="NCBI Taxonomy" id="1379270"/>
    <lineage>
        <taxon>Bacteria</taxon>
        <taxon>Pseudomonadati</taxon>
        <taxon>Gemmatimonadota</taxon>
        <taxon>Gemmatimonadia</taxon>
        <taxon>Gemmatimonadales</taxon>
        <taxon>Gemmatimonadaceae</taxon>
        <taxon>Gemmatimonas</taxon>
    </lineage>
</organism>
<dbReference type="Proteomes" id="UP000076404">
    <property type="component" value="Chromosome"/>
</dbReference>
<reference evidence="8 9" key="2">
    <citation type="journal article" date="2016" name="Environ. Microbiol. Rep.">
        <title>Metagenomic evidence for the presence of phototrophic Gemmatimonadetes bacteria in diverse environments.</title>
        <authorList>
            <person name="Zeng Y."/>
            <person name="Baumbach J."/>
            <person name="Barbosa E.G."/>
            <person name="Azevedo V."/>
            <person name="Zhang C."/>
            <person name="Koblizek M."/>
        </authorList>
    </citation>
    <scope>NUCLEOTIDE SEQUENCE [LARGE SCALE GENOMIC DNA]</scope>
    <source>
        <strain evidence="8 9">AP64</strain>
    </source>
</reference>
<keyword evidence="9" id="KW-1185">Reference proteome</keyword>
<dbReference type="FunFam" id="3.40.630.10:FF:000088">
    <property type="entry name" value="Peptidase M20"/>
    <property type="match status" value="1"/>
</dbReference>
<evidence type="ECO:0000256" key="2">
    <source>
        <dbReference type="ARBA" id="ARBA00022670"/>
    </source>
</evidence>
<keyword evidence="3" id="KW-0479">Metal-binding</keyword>
<evidence type="ECO:0000259" key="7">
    <source>
        <dbReference type="Pfam" id="PF04389"/>
    </source>
</evidence>
<keyword evidence="6" id="KW-0862">Zinc</keyword>